<gene>
    <name evidence="1" type="ORF">N0D28_01385</name>
</gene>
<evidence type="ECO:0000313" key="2">
    <source>
        <dbReference type="Proteomes" id="UP001060261"/>
    </source>
</evidence>
<name>A0ABY5YH23_9DEIO</name>
<dbReference type="Proteomes" id="UP001060261">
    <property type="component" value="Chromosome"/>
</dbReference>
<evidence type="ECO:0000313" key="1">
    <source>
        <dbReference type="EMBL" id="UWX64354.1"/>
    </source>
</evidence>
<accession>A0ABY5YH23</accession>
<protein>
    <submittedName>
        <fullName evidence="1">Uncharacterized protein</fullName>
    </submittedName>
</protein>
<reference evidence="1" key="1">
    <citation type="submission" date="2022-09" db="EMBL/GenBank/DDBJ databases">
        <title>genome sequence of Deinococcus rubellus.</title>
        <authorList>
            <person name="Srinivasan S."/>
        </authorList>
    </citation>
    <scope>NUCLEOTIDE SEQUENCE</scope>
    <source>
        <strain evidence="1">Ant6</strain>
    </source>
</reference>
<dbReference type="RefSeq" id="WP_260560628.1">
    <property type="nucleotide sequence ID" value="NZ_BAABEC010000075.1"/>
</dbReference>
<sequence length="100" mass="11156">MSDSPSQAPEQEVLGIQFTLPDMDGLTFTRVLRDIMQDQAFAVPLQVRALEPRPGVDGQLTLAFLPPDRERASKAVQRLKTILLRYGAQVDHIRMPGEAQ</sequence>
<dbReference type="EMBL" id="CP104213">
    <property type="protein sequence ID" value="UWX64354.1"/>
    <property type="molecule type" value="Genomic_DNA"/>
</dbReference>
<organism evidence="1 2">
    <name type="scientific">Deinococcus rubellus</name>
    <dbReference type="NCBI Taxonomy" id="1889240"/>
    <lineage>
        <taxon>Bacteria</taxon>
        <taxon>Thermotogati</taxon>
        <taxon>Deinococcota</taxon>
        <taxon>Deinococci</taxon>
        <taxon>Deinococcales</taxon>
        <taxon>Deinococcaceae</taxon>
        <taxon>Deinococcus</taxon>
    </lineage>
</organism>
<proteinExistence type="predicted"/>
<keyword evidence="2" id="KW-1185">Reference proteome</keyword>